<evidence type="ECO:0000256" key="6">
    <source>
        <dbReference type="ARBA" id="ARBA00023295"/>
    </source>
</evidence>
<evidence type="ECO:0000256" key="2">
    <source>
        <dbReference type="ARBA" id="ARBA00022529"/>
    </source>
</evidence>
<dbReference type="PANTHER" id="PTHR38107">
    <property type="match status" value="1"/>
</dbReference>
<dbReference type="EMBL" id="NIBQ01000002">
    <property type="protein sequence ID" value="OUZ33265.1"/>
    <property type="molecule type" value="Genomic_DNA"/>
</dbReference>
<dbReference type="InterPro" id="IPR034690">
    <property type="entry name" value="Endolysin_T4_type"/>
</dbReference>
<evidence type="ECO:0000313" key="9">
    <source>
        <dbReference type="EMBL" id="WYJ93603.1"/>
    </source>
</evidence>
<dbReference type="EMBL" id="CP147246">
    <property type="protein sequence ID" value="WYJ93603.1"/>
    <property type="molecule type" value="Genomic_DNA"/>
</dbReference>
<organism evidence="8">
    <name type="scientific">Candidatus Enterococcus dunnyi</name>
    <dbReference type="NCBI Taxonomy" id="1834192"/>
    <lineage>
        <taxon>Bacteria</taxon>
        <taxon>Bacillati</taxon>
        <taxon>Bacillota</taxon>
        <taxon>Bacilli</taxon>
        <taxon>Lactobacillales</taxon>
        <taxon>Enterococcaceae</taxon>
        <taxon>Enterococcus</taxon>
    </lineage>
</organism>
<proteinExistence type="inferred from homology"/>
<comment type="catalytic activity">
    <reaction evidence="1 7">
        <text>Hydrolysis of (1-&gt;4)-beta-linkages between N-acetylmuramic acid and N-acetyl-D-glucosamine residues in a peptidoglycan and between N-acetyl-D-glucosamine residues in chitodextrins.</text>
        <dbReference type="EC" id="3.2.1.17"/>
    </reaction>
</comment>
<keyword evidence="5" id="KW-1035">Host cytoplasm</keyword>
<comment type="similarity">
    <text evidence="7">Belongs to the glycosyl hydrolase 24 family.</text>
</comment>
<dbReference type="InterPro" id="IPR023347">
    <property type="entry name" value="Lysozyme_dom_sf"/>
</dbReference>
<dbReference type="GO" id="GO:0016998">
    <property type="term" value="P:cell wall macromolecule catabolic process"/>
    <property type="evidence" value="ECO:0007669"/>
    <property type="project" value="InterPro"/>
</dbReference>
<dbReference type="InterPro" id="IPR023346">
    <property type="entry name" value="Lysozyme-like_dom_sf"/>
</dbReference>
<evidence type="ECO:0000313" key="8">
    <source>
        <dbReference type="EMBL" id="OUZ33265.1"/>
    </source>
</evidence>
<dbReference type="GO" id="GO:0031640">
    <property type="term" value="P:killing of cells of another organism"/>
    <property type="evidence" value="ECO:0007669"/>
    <property type="project" value="UniProtKB-KW"/>
</dbReference>
<gene>
    <name evidence="9" type="ORF">A5889_001104</name>
    <name evidence="8" type="ORF">A5889_001975</name>
</gene>
<dbReference type="EC" id="3.2.1.17" evidence="7"/>
<dbReference type="Proteomes" id="UP000196151">
    <property type="component" value="Chromosome"/>
</dbReference>
<dbReference type="CDD" id="cd00737">
    <property type="entry name" value="lyz_endolysin_autolysin"/>
    <property type="match status" value="1"/>
</dbReference>
<dbReference type="HAMAP" id="MF_04110">
    <property type="entry name" value="ENDOLYSIN_T4"/>
    <property type="match status" value="1"/>
</dbReference>
<evidence type="ECO:0000256" key="4">
    <source>
        <dbReference type="ARBA" id="ARBA00022801"/>
    </source>
</evidence>
<dbReference type="GO" id="GO:0009253">
    <property type="term" value="P:peptidoglycan catabolic process"/>
    <property type="evidence" value="ECO:0007669"/>
    <property type="project" value="InterPro"/>
</dbReference>
<evidence type="ECO:0000256" key="3">
    <source>
        <dbReference type="ARBA" id="ARBA00022638"/>
    </source>
</evidence>
<accession>A0A200J9K3</accession>
<keyword evidence="3 7" id="KW-0081">Bacteriolytic enzyme</keyword>
<sequence length="228" mass="25540">MANENMKISQDGRNLIKKWEGLRLTAYQDSVGVWTIGYGHTKGVYAGMTITENQANTFLDEDIKSHAAGIFNYVTVQLTQRQFDALVSFHFNLGPAILVGSQLLVYLNSRQWQAAANEMKKYVYAGGQILQGLVNRRNDEVALFLKEGGVVEPSKDVLFDTPCFFEVEGDPTVYYFDGKGITGIAHPDEKGILNTIYKANYGKDMPTVRRAVGWFSRLRSVSTRPLVK</sequence>
<dbReference type="InterPro" id="IPR002196">
    <property type="entry name" value="Glyco_hydro_24"/>
</dbReference>
<dbReference type="RefSeq" id="WP_087641067.1">
    <property type="nucleotide sequence ID" value="NZ_CP147246.1"/>
</dbReference>
<dbReference type="AlphaFoldDB" id="A0A200J9K3"/>
<dbReference type="InterPro" id="IPR033907">
    <property type="entry name" value="Endolysin_autolysin"/>
</dbReference>
<name>A0A200J9K3_9ENTE</name>
<evidence type="ECO:0000256" key="1">
    <source>
        <dbReference type="ARBA" id="ARBA00000632"/>
    </source>
</evidence>
<dbReference type="GO" id="GO:0003796">
    <property type="term" value="F:lysozyme activity"/>
    <property type="evidence" value="ECO:0007669"/>
    <property type="project" value="UniProtKB-EC"/>
</dbReference>
<dbReference type="Gene3D" id="1.10.530.40">
    <property type="match status" value="1"/>
</dbReference>
<dbReference type="GO" id="GO:0042742">
    <property type="term" value="P:defense response to bacterium"/>
    <property type="evidence" value="ECO:0007669"/>
    <property type="project" value="UniProtKB-KW"/>
</dbReference>
<evidence type="ECO:0000256" key="7">
    <source>
        <dbReference type="RuleBase" id="RU003788"/>
    </source>
</evidence>
<evidence type="ECO:0000256" key="5">
    <source>
        <dbReference type="ARBA" id="ARBA00023200"/>
    </source>
</evidence>
<dbReference type="InterPro" id="IPR051018">
    <property type="entry name" value="Bacteriophage_GH24"/>
</dbReference>
<keyword evidence="2 7" id="KW-0929">Antimicrobial</keyword>
<dbReference type="Pfam" id="PF00959">
    <property type="entry name" value="Phage_lysozyme"/>
    <property type="match status" value="1"/>
</dbReference>
<keyword evidence="6 7" id="KW-0326">Glycosidase</keyword>
<dbReference type="SUPFAM" id="SSF53955">
    <property type="entry name" value="Lysozyme-like"/>
    <property type="match status" value="1"/>
</dbReference>
<keyword evidence="4 7" id="KW-0378">Hydrolase</keyword>
<reference evidence="8" key="1">
    <citation type="submission" date="2017-05" db="EMBL/GenBank/DDBJ databases">
        <title>The Genome Sequence of Enterococcus sp. 9D6_DIV0238.</title>
        <authorList>
            <consortium name="The Broad Institute Genomics Platform"/>
            <consortium name="The Broad Institute Genomic Center for Infectious Diseases"/>
            <person name="Earl A."/>
            <person name="Manson A."/>
            <person name="Schwartman J."/>
            <person name="Gilmore M."/>
            <person name="Abouelleil A."/>
            <person name="Cao P."/>
            <person name="Chapman S."/>
            <person name="Cusick C."/>
            <person name="Shea T."/>
            <person name="Young S."/>
            <person name="Neafsey D."/>
            <person name="Nusbaum C."/>
            <person name="Birren B."/>
        </authorList>
    </citation>
    <scope>NUCLEOTIDE SEQUENCE [LARGE SCALE GENOMIC DNA]</scope>
    <source>
        <strain evidence="8">9D6_DIV0238</strain>
    </source>
</reference>
<evidence type="ECO:0000313" key="10">
    <source>
        <dbReference type="Proteomes" id="UP000196151"/>
    </source>
</evidence>
<dbReference type="PANTHER" id="PTHR38107:SF3">
    <property type="entry name" value="LYSOZYME RRRD-RELATED"/>
    <property type="match status" value="1"/>
</dbReference>
<reference evidence="9" key="2">
    <citation type="submission" date="2017-05" db="EMBL/GenBank/DDBJ databases">
        <authorList>
            <consortium name="The Broad Institute Genomics Platform"/>
            <consortium name="The Broad Institute Genomic Center for Infectious Diseases"/>
            <person name="Earl A."/>
            <person name="Manson A."/>
            <person name="Schwartman J."/>
            <person name="Gilmore M."/>
            <person name="Abouelleil A."/>
            <person name="Cao P."/>
            <person name="Chapman S."/>
            <person name="Cusick C."/>
            <person name="Shea T."/>
            <person name="Young S."/>
            <person name="Neafsey D."/>
            <person name="Nusbaum C."/>
            <person name="Birren B."/>
        </authorList>
    </citation>
    <scope>NUCLEOTIDE SEQUENCE</scope>
    <source>
        <strain evidence="9">9D6_DIV0238</strain>
    </source>
</reference>
<reference evidence="9" key="3">
    <citation type="submission" date="2024-03" db="EMBL/GenBank/DDBJ databases">
        <title>The Genome Sequence of Enterococcus sp. DIV0238c.</title>
        <authorList>
            <consortium name="The Broad Institute Genomics Platform"/>
            <consortium name="The Broad Institute Microbial Omics Core"/>
            <consortium name="The Broad Institute Genomic Center for Infectious Diseases"/>
            <person name="Earl A."/>
            <person name="Manson A."/>
            <person name="Gilmore M."/>
            <person name="Schwartman J."/>
            <person name="Shea T."/>
            <person name="Abouelleil A."/>
            <person name="Cao P."/>
            <person name="Chapman S."/>
            <person name="Cusick C."/>
            <person name="Young S."/>
            <person name="Neafsey D."/>
            <person name="Nusbaum C."/>
            <person name="Birren B."/>
        </authorList>
    </citation>
    <scope>NUCLEOTIDE SEQUENCE</scope>
    <source>
        <strain evidence="9">9D6_DIV0238</strain>
    </source>
</reference>
<protein>
    <recommendedName>
        <fullName evidence="7">Lysozyme</fullName>
        <ecNumber evidence="7">3.2.1.17</ecNumber>
    </recommendedName>
</protein>
<dbReference type="OrthoDB" id="9802228at2"/>
<keyword evidence="10" id="KW-1185">Reference proteome</keyword>